<dbReference type="NCBIfam" id="TIGR00414">
    <property type="entry name" value="serS"/>
    <property type="match status" value="1"/>
</dbReference>
<keyword evidence="4 12" id="KW-0963">Cytoplasm</keyword>
<comment type="catalytic activity">
    <reaction evidence="11 12">
        <text>tRNA(Ser) + L-serine + ATP = L-seryl-tRNA(Ser) + AMP + diphosphate + H(+)</text>
        <dbReference type="Rhea" id="RHEA:12292"/>
        <dbReference type="Rhea" id="RHEA-COMP:9669"/>
        <dbReference type="Rhea" id="RHEA-COMP:9703"/>
        <dbReference type="ChEBI" id="CHEBI:15378"/>
        <dbReference type="ChEBI" id="CHEBI:30616"/>
        <dbReference type="ChEBI" id="CHEBI:33019"/>
        <dbReference type="ChEBI" id="CHEBI:33384"/>
        <dbReference type="ChEBI" id="CHEBI:78442"/>
        <dbReference type="ChEBI" id="CHEBI:78533"/>
        <dbReference type="ChEBI" id="CHEBI:456215"/>
        <dbReference type="EC" id="6.1.1.11"/>
    </reaction>
</comment>
<dbReference type="PANTHER" id="PTHR43697:SF1">
    <property type="entry name" value="SERINE--TRNA LIGASE"/>
    <property type="match status" value="1"/>
</dbReference>
<comment type="domain">
    <text evidence="12">Consists of two distinct domains, a catalytic core and a N-terminal extension that is involved in tRNA binding.</text>
</comment>
<dbReference type="InterPro" id="IPR002317">
    <property type="entry name" value="Ser-tRNA-ligase_type_1"/>
</dbReference>
<feature type="binding site" evidence="12">
    <location>
        <begin position="233"/>
        <end position="235"/>
    </location>
    <ligand>
        <name>L-serine</name>
        <dbReference type="ChEBI" id="CHEBI:33384"/>
    </ligand>
</feature>
<dbReference type="GO" id="GO:0004828">
    <property type="term" value="F:serine-tRNA ligase activity"/>
    <property type="evidence" value="ECO:0007669"/>
    <property type="project" value="UniProtKB-UniRule"/>
</dbReference>
<dbReference type="GO" id="GO:0140096">
    <property type="term" value="F:catalytic activity, acting on a protein"/>
    <property type="evidence" value="ECO:0007669"/>
    <property type="project" value="UniProtKB-ARBA"/>
</dbReference>
<dbReference type="PROSITE" id="PS50862">
    <property type="entry name" value="AA_TRNA_LIGASE_II"/>
    <property type="match status" value="1"/>
</dbReference>
<accession>A0A1H6VBR2</accession>
<dbReference type="InterPro" id="IPR010978">
    <property type="entry name" value="tRNA-bd_arm"/>
</dbReference>
<dbReference type="GO" id="GO:0005737">
    <property type="term" value="C:cytoplasm"/>
    <property type="evidence" value="ECO:0007669"/>
    <property type="project" value="UniProtKB-SubCell"/>
</dbReference>
<feature type="domain" description="Aminoacyl-transfer RNA synthetases class-II family profile" evidence="16">
    <location>
        <begin position="175"/>
        <end position="411"/>
    </location>
</feature>
<dbReference type="Gene3D" id="3.30.930.10">
    <property type="entry name" value="Bira Bifunctional Protein, Domain 2"/>
    <property type="match status" value="1"/>
</dbReference>
<evidence type="ECO:0000256" key="5">
    <source>
        <dbReference type="ARBA" id="ARBA00022598"/>
    </source>
</evidence>
<evidence type="ECO:0000256" key="2">
    <source>
        <dbReference type="ARBA" id="ARBA00005045"/>
    </source>
</evidence>
<feature type="binding site" evidence="12 13">
    <location>
        <position position="287"/>
    </location>
    <ligand>
        <name>L-serine</name>
        <dbReference type="ChEBI" id="CHEBI:33384"/>
    </ligand>
</feature>
<dbReference type="EC" id="6.1.1.11" evidence="12"/>
<dbReference type="Pfam" id="PF00587">
    <property type="entry name" value="tRNA-synt_2b"/>
    <property type="match status" value="1"/>
</dbReference>
<dbReference type="InterPro" id="IPR006195">
    <property type="entry name" value="aa-tRNA-synth_II"/>
</dbReference>
<comment type="function">
    <text evidence="12">Catalyzes the attachment of serine to tRNA(Ser). Is also able to aminoacylate tRNA(Sec) with serine, to form the misacylated tRNA L-seryl-tRNA(Sec), which will be further converted into selenocysteinyl-tRNA(Sec).</text>
</comment>
<comment type="similarity">
    <text evidence="3 12">Belongs to the class-II aminoacyl-tRNA synthetase family. Type-1 seryl-tRNA synthetase subfamily.</text>
</comment>
<keyword evidence="7 12" id="KW-0067">ATP-binding</keyword>
<gene>
    <name evidence="12" type="primary">serS</name>
    <name evidence="17" type="ORF">SAMN04488113_1495</name>
</gene>
<dbReference type="UniPathway" id="UPA00906">
    <property type="reaction ID" value="UER00895"/>
</dbReference>
<keyword evidence="5 12" id="KW-0436">Ligase</keyword>
<dbReference type="Pfam" id="PF02403">
    <property type="entry name" value="Seryl_tRNA_N"/>
    <property type="match status" value="1"/>
</dbReference>
<comment type="caution">
    <text evidence="12">Lacks conserved residue(s) required for the propagation of feature annotation.</text>
</comment>
<evidence type="ECO:0000313" key="17">
    <source>
        <dbReference type="EMBL" id="SEJ01276.1"/>
    </source>
</evidence>
<evidence type="ECO:0000256" key="1">
    <source>
        <dbReference type="ARBA" id="ARBA00004496"/>
    </source>
</evidence>
<feature type="binding site" evidence="13">
    <location>
        <position position="264"/>
    </location>
    <ligand>
        <name>L-serine</name>
        <dbReference type="ChEBI" id="CHEBI:33384"/>
    </ligand>
</feature>
<evidence type="ECO:0000256" key="14">
    <source>
        <dbReference type="PIRSR" id="PIRSR001529-2"/>
    </source>
</evidence>
<keyword evidence="15" id="KW-0175">Coiled coil</keyword>
<evidence type="ECO:0000256" key="9">
    <source>
        <dbReference type="ARBA" id="ARBA00023146"/>
    </source>
</evidence>
<evidence type="ECO:0000313" key="18">
    <source>
        <dbReference type="Proteomes" id="UP000198564"/>
    </source>
</evidence>
<dbReference type="AlphaFoldDB" id="A0A1H6VBR2"/>
<dbReference type="InterPro" id="IPR002314">
    <property type="entry name" value="aa-tRNA-synt_IIb"/>
</dbReference>
<comment type="pathway">
    <text evidence="2 12">Aminoacyl-tRNA biosynthesis; selenocysteinyl-tRNA(Sec) biosynthesis; L-seryl-tRNA(Sec) from L-serine and tRNA(Sec): step 1/1.</text>
</comment>
<dbReference type="PANTHER" id="PTHR43697">
    <property type="entry name" value="SERYL-TRNA SYNTHETASE"/>
    <property type="match status" value="1"/>
</dbReference>
<dbReference type="PRINTS" id="PR00981">
    <property type="entry name" value="TRNASYNTHSER"/>
</dbReference>
<evidence type="ECO:0000256" key="8">
    <source>
        <dbReference type="ARBA" id="ARBA00022917"/>
    </source>
</evidence>
<protein>
    <recommendedName>
        <fullName evidence="12">Serine--tRNA ligase</fullName>
        <ecNumber evidence="12">6.1.1.11</ecNumber>
    </recommendedName>
    <alternativeName>
        <fullName evidence="12">Seryl-tRNA synthetase</fullName>
        <shortName evidence="12">SerRS</shortName>
    </alternativeName>
    <alternativeName>
        <fullName evidence="12">Seryl-tRNA(Ser/Sec) synthetase</fullName>
    </alternativeName>
</protein>
<organism evidence="17 18">
    <name type="scientific">Alkalibacterium gilvum</name>
    <dbReference type="NCBI Taxonomy" id="1130080"/>
    <lineage>
        <taxon>Bacteria</taxon>
        <taxon>Bacillati</taxon>
        <taxon>Bacillota</taxon>
        <taxon>Bacilli</taxon>
        <taxon>Lactobacillales</taxon>
        <taxon>Carnobacteriaceae</taxon>
        <taxon>Alkalibacterium</taxon>
    </lineage>
</organism>
<keyword evidence="8 12" id="KW-0648">Protein biosynthesis</keyword>
<proteinExistence type="inferred from homology"/>
<dbReference type="HAMAP" id="MF_00176">
    <property type="entry name" value="Ser_tRNA_synth_type1"/>
    <property type="match status" value="1"/>
</dbReference>
<comment type="subunit">
    <text evidence="12">Homodimer. The tRNA molecule binds across the dimer.</text>
</comment>
<dbReference type="OrthoDB" id="9804647at2"/>
<feature type="binding site" evidence="13">
    <location>
        <position position="233"/>
    </location>
    <ligand>
        <name>L-serine</name>
        <dbReference type="ChEBI" id="CHEBI:33384"/>
    </ligand>
</feature>
<reference evidence="18" key="1">
    <citation type="submission" date="2016-10" db="EMBL/GenBank/DDBJ databases">
        <authorList>
            <person name="Varghese N."/>
            <person name="Submissions S."/>
        </authorList>
    </citation>
    <scope>NUCLEOTIDE SEQUENCE [LARGE SCALE GENOMIC DNA]</scope>
    <source>
        <strain evidence="18">DSM 25751</strain>
    </source>
</reference>
<evidence type="ECO:0000256" key="13">
    <source>
        <dbReference type="PIRSR" id="PIRSR001529-1"/>
    </source>
</evidence>
<evidence type="ECO:0000256" key="10">
    <source>
        <dbReference type="ARBA" id="ARBA00047929"/>
    </source>
</evidence>
<comment type="subcellular location">
    <subcellularLocation>
        <location evidence="1 12">Cytoplasm</location>
    </subcellularLocation>
</comment>
<keyword evidence="9 12" id="KW-0030">Aminoacyl-tRNA synthetase</keyword>
<evidence type="ECO:0000256" key="15">
    <source>
        <dbReference type="SAM" id="Coils"/>
    </source>
</evidence>
<feature type="binding site" evidence="12 14">
    <location>
        <begin position="264"/>
        <end position="266"/>
    </location>
    <ligand>
        <name>ATP</name>
        <dbReference type="ChEBI" id="CHEBI:30616"/>
    </ligand>
</feature>
<dbReference type="SUPFAM" id="SSF55681">
    <property type="entry name" value="Class II aaRS and biotin synthetases"/>
    <property type="match status" value="1"/>
</dbReference>
<dbReference type="InterPro" id="IPR042103">
    <property type="entry name" value="SerRS_1_N_sf"/>
</dbReference>
<feature type="coiled-coil region" evidence="15">
    <location>
        <begin position="45"/>
        <end position="105"/>
    </location>
</feature>
<dbReference type="InterPro" id="IPR033729">
    <property type="entry name" value="SerRS_core"/>
</dbReference>
<evidence type="ECO:0000256" key="12">
    <source>
        <dbReference type="HAMAP-Rule" id="MF_00176"/>
    </source>
</evidence>
<dbReference type="GO" id="GO:0016260">
    <property type="term" value="P:selenocysteine biosynthetic process"/>
    <property type="evidence" value="ECO:0007669"/>
    <property type="project" value="UniProtKB-UniRule"/>
</dbReference>
<feature type="binding site" evidence="12 14">
    <location>
        <begin position="351"/>
        <end position="354"/>
    </location>
    <ligand>
        <name>ATP</name>
        <dbReference type="ChEBI" id="CHEBI:30616"/>
    </ligand>
</feature>
<evidence type="ECO:0000256" key="4">
    <source>
        <dbReference type="ARBA" id="ARBA00022490"/>
    </source>
</evidence>
<dbReference type="CDD" id="cd00770">
    <property type="entry name" value="SerRS_core"/>
    <property type="match status" value="1"/>
</dbReference>
<dbReference type="EMBL" id="FNYW01000049">
    <property type="protein sequence ID" value="SEJ01276.1"/>
    <property type="molecule type" value="Genomic_DNA"/>
</dbReference>
<evidence type="ECO:0000256" key="11">
    <source>
        <dbReference type="ARBA" id="ARBA00048823"/>
    </source>
</evidence>
<evidence type="ECO:0000259" key="16">
    <source>
        <dbReference type="PROSITE" id="PS50862"/>
    </source>
</evidence>
<dbReference type="InterPro" id="IPR015866">
    <property type="entry name" value="Ser-tRNA-synth_1_N"/>
</dbReference>
<dbReference type="STRING" id="1130080.SAMN04488113_1495"/>
<evidence type="ECO:0000256" key="3">
    <source>
        <dbReference type="ARBA" id="ARBA00010728"/>
    </source>
</evidence>
<dbReference type="GO" id="GO:0006434">
    <property type="term" value="P:seryl-tRNA aminoacylation"/>
    <property type="evidence" value="ECO:0007669"/>
    <property type="project" value="UniProtKB-UniRule"/>
</dbReference>
<dbReference type="Gene3D" id="1.10.287.40">
    <property type="entry name" value="Serine-tRNA synthetase, tRNA binding domain"/>
    <property type="match status" value="1"/>
</dbReference>
<sequence>MLDIKKIRENKEFYVKNLSDRGVDEVSITSLIELDQARRTSLEQLEALRHQRNKASSSIQEFKKKKMDTEAEKLIEETKKDSEQIVQLEKETRQIEKDYHDLAAVIPNIAHESVPYGESEDDNTLLHQKGETPKFEFTPLPHYEVGTNLGILDFERGSKVSGPRFVYIKGLGAQLERAVYNFMLEVQTKEHGYTEVIPPYLVKEQSMFGTGQYPKFKEDVYSIEGEDLVLIPTSEVPLTNYYADEIIPLEEIPTYFTALSPCFRSEAGSAGRDTRGLIRMHQFHKVEMVKYALPENSFDELEKMRENAEHILELLELPYQTVTLSTGDMGFSASKTYDLEVWFPAQNTYREISSCSNCLDFQARRANIRYRDESGKVDYIHTLNGSGLAVGRAVAAIIENYQQEDGSIKVPTVLRPYMDNLEYIK</sequence>
<dbReference type="Proteomes" id="UP000198564">
    <property type="component" value="Unassembled WGS sequence"/>
</dbReference>
<name>A0A1H6VBR2_9LACT</name>
<keyword evidence="6 12" id="KW-0547">Nucleotide-binding</keyword>
<dbReference type="InterPro" id="IPR045864">
    <property type="entry name" value="aa-tRNA-synth_II/BPL/LPL"/>
</dbReference>
<evidence type="ECO:0000256" key="6">
    <source>
        <dbReference type="ARBA" id="ARBA00022741"/>
    </source>
</evidence>
<dbReference type="GO" id="GO:0016740">
    <property type="term" value="F:transferase activity"/>
    <property type="evidence" value="ECO:0007669"/>
    <property type="project" value="UniProtKB-ARBA"/>
</dbReference>
<feature type="binding site" evidence="12">
    <location>
        <position position="386"/>
    </location>
    <ligand>
        <name>L-serine</name>
        <dbReference type="ChEBI" id="CHEBI:33384"/>
    </ligand>
</feature>
<feature type="binding site" evidence="13">
    <location>
        <position position="384"/>
    </location>
    <ligand>
        <name>L-serine</name>
        <dbReference type="ChEBI" id="CHEBI:33384"/>
    </ligand>
</feature>
<dbReference type="RefSeq" id="WP_091636478.1">
    <property type="nucleotide sequence ID" value="NZ_FNYW01000049.1"/>
</dbReference>
<dbReference type="PIRSF" id="PIRSF001529">
    <property type="entry name" value="Ser-tRNA-synth_IIa"/>
    <property type="match status" value="1"/>
</dbReference>
<dbReference type="GO" id="GO:0005524">
    <property type="term" value="F:ATP binding"/>
    <property type="evidence" value="ECO:0007669"/>
    <property type="project" value="UniProtKB-UniRule"/>
</dbReference>
<evidence type="ECO:0000256" key="7">
    <source>
        <dbReference type="ARBA" id="ARBA00022840"/>
    </source>
</evidence>
<keyword evidence="18" id="KW-1185">Reference proteome</keyword>
<dbReference type="SUPFAM" id="SSF46589">
    <property type="entry name" value="tRNA-binding arm"/>
    <property type="match status" value="1"/>
</dbReference>
<comment type="catalytic activity">
    <reaction evidence="10 12">
        <text>tRNA(Sec) + L-serine + ATP = L-seryl-tRNA(Sec) + AMP + diphosphate + H(+)</text>
        <dbReference type="Rhea" id="RHEA:42580"/>
        <dbReference type="Rhea" id="RHEA-COMP:9742"/>
        <dbReference type="Rhea" id="RHEA-COMP:10128"/>
        <dbReference type="ChEBI" id="CHEBI:15378"/>
        <dbReference type="ChEBI" id="CHEBI:30616"/>
        <dbReference type="ChEBI" id="CHEBI:33019"/>
        <dbReference type="ChEBI" id="CHEBI:33384"/>
        <dbReference type="ChEBI" id="CHEBI:78442"/>
        <dbReference type="ChEBI" id="CHEBI:78533"/>
        <dbReference type="ChEBI" id="CHEBI:456215"/>
        <dbReference type="EC" id="6.1.1.11"/>
    </reaction>
</comment>